<dbReference type="Proteomes" id="UP000653472">
    <property type="component" value="Unassembled WGS sequence"/>
</dbReference>
<dbReference type="InterPro" id="IPR036165">
    <property type="entry name" value="YefM-like_sf"/>
</dbReference>
<evidence type="ECO:0000313" key="3">
    <source>
        <dbReference type="EMBL" id="NKF22086.1"/>
    </source>
</evidence>
<dbReference type="Gene3D" id="3.40.1620.10">
    <property type="entry name" value="YefM-like domain"/>
    <property type="match status" value="1"/>
</dbReference>
<evidence type="ECO:0000313" key="4">
    <source>
        <dbReference type="Proteomes" id="UP000653472"/>
    </source>
</evidence>
<dbReference type="AlphaFoldDB" id="A0A970B956"/>
<dbReference type="RefSeq" id="WP_168147339.1">
    <property type="nucleotide sequence ID" value="NZ_JAAVXB010000003.1"/>
</dbReference>
<name>A0A970B956_9GAMM</name>
<dbReference type="PANTHER" id="PTHR33713">
    <property type="entry name" value="ANTITOXIN YAFN-RELATED"/>
    <property type="match status" value="1"/>
</dbReference>
<dbReference type="InterPro" id="IPR051405">
    <property type="entry name" value="phD/YefM_antitoxin"/>
</dbReference>
<dbReference type="Pfam" id="PF02604">
    <property type="entry name" value="PhdYeFM_antitox"/>
    <property type="match status" value="1"/>
</dbReference>
<organism evidence="3 4">
    <name type="scientific">Solimonas marina</name>
    <dbReference type="NCBI Taxonomy" id="2714601"/>
    <lineage>
        <taxon>Bacteria</taxon>
        <taxon>Pseudomonadati</taxon>
        <taxon>Pseudomonadota</taxon>
        <taxon>Gammaproteobacteria</taxon>
        <taxon>Nevskiales</taxon>
        <taxon>Nevskiaceae</taxon>
        <taxon>Solimonas</taxon>
    </lineage>
</organism>
<sequence length="90" mass="10055">MRAINYTTARQHLAETMDAVNSDRAPTLITRQKGEPVVMMSLADYSALEETAYLLRSPANAERLTRSITSLRAGRTVQREMVDEDGARVD</sequence>
<dbReference type="Gene3D" id="1.10.1220.170">
    <property type="match status" value="1"/>
</dbReference>
<accession>A0A970B956</accession>
<dbReference type="SUPFAM" id="SSF143120">
    <property type="entry name" value="YefM-like"/>
    <property type="match status" value="1"/>
</dbReference>
<dbReference type="PANTHER" id="PTHR33713:SF6">
    <property type="entry name" value="ANTITOXIN YEFM"/>
    <property type="match status" value="1"/>
</dbReference>
<keyword evidence="4" id="KW-1185">Reference proteome</keyword>
<proteinExistence type="inferred from homology"/>
<dbReference type="NCBIfam" id="TIGR01552">
    <property type="entry name" value="phd_fam"/>
    <property type="match status" value="1"/>
</dbReference>
<comment type="similarity">
    <text evidence="1 2">Belongs to the phD/YefM antitoxin family.</text>
</comment>
<protein>
    <recommendedName>
        <fullName evidence="2">Antitoxin</fullName>
    </recommendedName>
</protein>
<comment type="caution">
    <text evidence="3">The sequence shown here is derived from an EMBL/GenBank/DDBJ whole genome shotgun (WGS) entry which is preliminary data.</text>
</comment>
<reference evidence="3" key="1">
    <citation type="submission" date="2020-03" db="EMBL/GenBank/DDBJ databases">
        <title>Solimonas marina sp. nov., isolated from deep seawater of the Pacific Ocean.</title>
        <authorList>
            <person name="Liu X."/>
            <person name="Lai Q."/>
            <person name="Sun F."/>
            <person name="Gai Y."/>
            <person name="Li G."/>
            <person name="Shao Z."/>
        </authorList>
    </citation>
    <scope>NUCLEOTIDE SEQUENCE</scope>
    <source>
        <strain evidence="3">C16B3</strain>
    </source>
</reference>
<dbReference type="EMBL" id="JAAVXB010000003">
    <property type="protein sequence ID" value="NKF22086.1"/>
    <property type="molecule type" value="Genomic_DNA"/>
</dbReference>
<dbReference type="InterPro" id="IPR006442">
    <property type="entry name" value="Antitoxin_Phd/YefM"/>
</dbReference>
<evidence type="ECO:0000256" key="2">
    <source>
        <dbReference type="RuleBase" id="RU362080"/>
    </source>
</evidence>
<comment type="function">
    <text evidence="2">Antitoxin component of a type II toxin-antitoxin (TA) system.</text>
</comment>
<gene>
    <name evidence="3" type="ORF">G7Y82_07135</name>
</gene>
<evidence type="ECO:0000256" key="1">
    <source>
        <dbReference type="ARBA" id="ARBA00009981"/>
    </source>
</evidence>